<organism evidence="3">
    <name type="scientific">Siphoviridae sp. ctgN495</name>
    <dbReference type="NCBI Taxonomy" id="2825608"/>
    <lineage>
        <taxon>Viruses</taxon>
        <taxon>Duplodnaviria</taxon>
        <taxon>Heunggongvirae</taxon>
        <taxon>Uroviricota</taxon>
        <taxon>Caudoviricetes</taxon>
    </lineage>
</organism>
<evidence type="ECO:0000259" key="1">
    <source>
        <dbReference type="Pfam" id="PF07463"/>
    </source>
</evidence>
<dbReference type="Pfam" id="PF07463">
    <property type="entry name" value="NUMOD4"/>
    <property type="match status" value="1"/>
</dbReference>
<keyword evidence="3" id="KW-0378">Hydrolase</keyword>
<dbReference type="EMBL" id="BK016063">
    <property type="protein sequence ID" value="DAF92115.1"/>
    <property type="molecule type" value="Genomic_DNA"/>
</dbReference>
<accession>A0A8S5UCG0</accession>
<dbReference type="GO" id="GO:0004519">
    <property type="term" value="F:endonuclease activity"/>
    <property type="evidence" value="ECO:0007669"/>
    <property type="project" value="UniProtKB-KW"/>
</dbReference>
<keyword evidence="3" id="KW-0540">Nuclease</keyword>
<feature type="domain" description="NUMOD4" evidence="1">
    <location>
        <begin position="4"/>
        <end position="60"/>
    </location>
</feature>
<sequence>MVNETYKDIKGYEGYYQVSNFGNVRSLDREVIRSDGNFQFHHGKILKLSDNGSGYLVAQLCKDSVVKGYLVHRLVASEFIPNRENLPVVNHKDGNTKNNKTNNLEWCTQSYNIIHGFSLHPRTTDRTNLMKAISKEVYCPETDTTYKSITEASRILKVSSDYIRSAILWRGKKARTATNGSKYRFFLSKKEYEQLFLEETEEFMQFENGRNCIEVRTGKVYQSLHDFCSATDSSESTVRDSIINLRGYIPKLDMMLIDIGYEKTFYISEEDKKCILNKGRINAIRKRANRFVVCETTGEIYPNPSAASLMLGLPISCVSEVLSNGGHYKKLDLKFSFIDSSKIADSEILNMFPHFKKVFMSSSGGRK</sequence>
<dbReference type="GO" id="GO:0016788">
    <property type="term" value="F:hydrolase activity, acting on ester bonds"/>
    <property type="evidence" value="ECO:0007669"/>
    <property type="project" value="InterPro"/>
</dbReference>
<keyword evidence="3" id="KW-0255">Endonuclease</keyword>
<evidence type="ECO:0000313" key="3">
    <source>
        <dbReference type="EMBL" id="DAF92115.1"/>
    </source>
</evidence>
<dbReference type="InterPro" id="IPR010902">
    <property type="entry name" value="NUMOD4"/>
</dbReference>
<evidence type="ECO:0000259" key="2">
    <source>
        <dbReference type="Pfam" id="PF13392"/>
    </source>
</evidence>
<dbReference type="InterPro" id="IPR003615">
    <property type="entry name" value="HNH_nuc"/>
</dbReference>
<name>A0A8S5UCG0_9CAUD</name>
<reference evidence="3" key="1">
    <citation type="journal article" date="2021" name="Proc. Natl. Acad. Sci. U.S.A.">
        <title>A Catalog of Tens of Thousands of Viruses from Human Metagenomes Reveals Hidden Associations with Chronic Diseases.</title>
        <authorList>
            <person name="Tisza M.J."/>
            <person name="Buck C.B."/>
        </authorList>
    </citation>
    <scope>NUCLEOTIDE SEQUENCE</scope>
    <source>
        <strain evidence="3">CtgN495</strain>
    </source>
</reference>
<dbReference type="Gene3D" id="3.90.75.20">
    <property type="match status" value="1"/>
</dbReference>
<protein>
    <submittedName>
        <fullName evidence="3">Homing endonuclease</fullName>
    </submittedName>
</protein>
<dbReference type="SUPFAM" id="SSF54060">
    <property type="entry name" value="His-Me finger endonucleases"/>
    <property type="match status" value="1"/>
</dbReference>
<feature type="domain" description="HNH nuclease" evidence="2">
    <location>
        <begin position="69"/>
        <end position="112"/>
    </location>
</feature>
<dbReference type="Pfam" id="PF13392">
    <property type="entry name" value="HNH_3"/>
    <property type="match status" value="1"/>
</dbReference>
<proteinExistence type="predicted"/>
<dbReference type="InterPro" id="IPR044925">
    <property type="entry name" value="His-Me_finger_sf"/>
</dbReference>